<keyword evidence="3" id="KW-1185">Reference proteome</keyword>
<name>A2DKQ7_TRIV3</name>
<evidence type="ECO:0000313" key="2">
    <source>
        <dbReference type="EMBL" id="EAY19040.1"/>
    </source>
</evidence>
<protein>
    <submittedName>
        <fullName evidence="2">Uncharacterized protein</fullName>
    </submittedName>
</protein>
<keyword evidence="1" id="KW-1133">Transmembrane helix</keyword>
<reference evidence="2" key="1">
    <citation type="submission" date="2006-10" db="EMBL/GenBank/DDBJ databases">
        <authorList>
            <person name="Amadeo P."/>
            <person name="Zhao Q."/>
            <person name="Wortman J."/>
            <person name="Fraser-Liggett C."/>
            <person name="Carlton J."/>
        </authorList>
    </citation>
    <scope>NUCLEOTIDE SEQUENCE</scope>
    <source>
        <strain evidence="2">G3</strain>
    </source>
</reference>
<keyword evidence="1" id="KW-0472">Membrane</keyword>
<dbReference type="InParanoid" id="A2DKQ7"/>
<organism evidence="2 3">
    <name type="scientific">Trichomonas vaginalis (strain ATCC PRA-98 / G3)</name>
    <dbReference type="NCBI Taxonomy" id="412133"/>
    <lineage>
        <taxon>Eukaryota</taxon>
        <taxon>Metamonada</taxon>
        <taxon>Parabasalia</taxon>
        <taxon>Trichomonadida</taxon>
        <taxon>Trichomonadidae</taxon>
        <taxon>Trichomonas</taxon>
    </lineage>
</organism>
<dbReference type="Proteomes" id="UP000001542">
    <property type="component" value="Unassembled WGS sequence"/>
</dbReference>
<reference evidence="2" key="2">
    <citation type="journal article" date="2007" name="Science">
        <title>Draft genome sequence of the sexually transmitted pathogen Trichomonas vaginalis.</title>
        <authorList>
            <person name="Carlton J.M."/>
            <person name="Hirt R.P."/>
            <person name="Silva J.C."/>
            <person name="Delcher A.L."/>
            <person name="Schatz M."/>
            <person name="Zhao Q."/>
            <person name="Wortman J.R."/>
            <person name="Bidwell S.L."/>
            <person name="Alsmark U.C.M."/>
            <person name="Besteiro S."/>
            <person name="Sicheritz-Ponten T."/>
            <person name="Noel C.J."/>
            <person name="Dacks J.B."/>
            <person name="Foster P.G."/>
            <person name="Simillion C."/>
            <person name="Van de Peer Y."/>
            <person name="Miranda-Saavedra D."/>
            <person name="Barton G.J."/>
            <person name="Westrop G.D."/>
            <person name="Mueller S."/>
            <person name="Dessi D."/>
            <person name="Fiori P.L."/>
            <person name="Ren Q."/>
            <person name="Paulsen I."/>
            <person name="Zhang H."/>
            <person name="Bastida-Corcuera F.D."/>
            <person name="Simoes-Barbosa A."/>
            <person name="Brown M.T."/>
            <person name="Hayes R.D."/>
            <person name="Mukherjee M."/>
            <person name="Okumura C.Y."/>
            <person name="Schneider R."/>
            <person name="Smith A.J."/>
            <person name="Vanacova S."/>
            <person name="Villalvazo M."/>
            <person name="Haas B.J."/>
            <person name="Pertea M."/>
            <person name="Feldblyum T.V."/>
            <person name="Utterback T.R."/>
            <person name="Shu C.L."/>
            <person name="Osoegawa K."/>
            <person name="de Jong P.J."/>
            <person name="Hrdy I."/>
            <person name="Horvathova L."/>
            <person name="Zubacova Z."/>
            <person name="Dolezal P."/>
            <person name="Malik S.B."/>
            <person name="Logsdon J.M. Jr."/>
            <person name="Henze K."/>
            <person name="Gupta A."/>
            <person name="Wang C.C."/>
            <person name="Dunne R.L."/>
            <person name="Upcroft J.A."/>
            <person name="Upcroft P."/>
            <person name="White O."/>
            <person name="Salzberg S.L."/>
            <person name="Tang P."/>
            <person name="Chiu C.-H."/>
            <person name="Lee Y.-S."/>
            <person name="Embley T.M."/>
            <person name="Coombs G.H."/>
            <person name="Mottram J.C."/>
            <person name="Tachezy J."/>
            <person name="Fraser-Liggett C.M."/>
            <person name="Johnson P.J."/>
        </authorList>
    </citation>
    <scope>NUCLEOTIDE SEQUENCE [LARGE SCALE GENOMIC DNA]</scope>
    <source>
        <strain evidence="2">G3</strain>
    </source>
</reference>
<sequence length="128" mass="15215">MVGLLYFAVFSSFVLLQLFPQIGFLYHNSTWVEDSMRSQQKEFYQKAKVNQYYAYDHGLIQNLKERLGQNPIQWFLPTPNTDNPYKARYNPSYVPIHKLRVSLVDSFDENSPLLKKYARKRENARDMV</sequence>
<evidence type="ECO:0000313" key="3">
    <source>
        <dbReference type="Proteomes" id="UP000001542"/>
    </source>
</evidence>
<feature type="transmembrane region" description="Helical" evidence="1">
    <location>
        <begin position="6"/>
        <end position="27"/>
    </location>
</feature>
<proteinExistence type="predicted"/>
<accession>A2DKQ7</accession>
<evidence type="ECO:0000256" key="1">
    <source>
        <dbReference type="SAM" id="Phobius"/>
    </source>
</evidence>
<dbReference type="AlphaFoldDB" id="A2DKQ7"/>
<dbReference type="KEGG" id="tva:5464559"/>
<dbReference type="VEuPathDB" id="TrichDB:TVAG_247190"/>
<dbReference type="EMBL" id="DS113212">
    <property type="protein sequence ID" value="EAY19040.1"/>
    <property type="molecule type" value="Genomic_DNA"/>
</dbReference>
<dbReference type="RefSeq" id="XP_001580026.1">
    <property type="nucleotide sequence ID" value="XM_001579976.1"/>
</dbReference>
<keyword evidence="1" id="KW-0812">Transmembrane</keyword>
<gene>
    <name evidence="2" type="ORF">TVAG_247190</name>
</gene>
<dbReference type="VEuPathDB" id="TrichDB:TVAGG3_0560710"/>